<accession>A0A0L0C3V3</accession>
<dbReference type="EMBL" id="JRES01000943">
    <property type="protein sequence ID" value="KNC26970.1"/>
    <property type="molecule type" value="Genomic_DNA"/>
</dbReference>
<evidence type="ECO:0000313" key="2">
    <source>
        <dbReference type="EMBL" id="KNC26970.1"/>
    </source>
</evidence>
<keyword evidence="3" id="KW-1185">Reference proteome</keyword>
<organism evidence="2 3">
    <name type="scientific">Lucilia cuprina</name>
    <name type="common">Green bottle fly</name>
    <name type="synonym">Australian sheep blowfly</name>
    <dbReference type="NCBI Taxonomy" id="7375"/>
    <lineage>
        <taxon>Eukaryota</taxon>
        <taxon>Metazoa</taxon>
        <taxon>Ecdysozoa</taxon>
        <taxon>Arthropoda</taxon>
        <taxon>Hexapoda</taxon>
        <taxon>Insecta</taxon>
        <taxon>Pterygota</taxon>
        <taxon>Neoptera</taxon>
        <taxon>Endopterygota</taxon>
        <taxon>Diptera</taxon>
        <taxon>Brachycera</taxon>
        <taxon>Muscomorpha</taxon>
        <taxon>Oestroidea</taxon>
        <taxon>Calliphoridae</taxon>
        <taxon>Luciliinae</taxon>
        <taxon>Lucilia</taxon>
    </lineage>
</organism>
<dbReference type="AlphaFoldDB" id="A0A0L0C3V3"/>
<proteinExistence type="predicted"/>
<gene>
    <name evidence="2" type="ORF">FF38_09262</name>
</gene>
<reference evidence="2 3" key="1">
    <citation type="journal article" date="2015" name="Nat. Commun.">
        <title>Lucilia cuprina genome unlocks parasitic fly biology to underpin future interventions.</title>
        <authorList>
            <person name="Anstead C.A."/>
            <person name="Korhonen P.K."/>
            <person name="Young N.D."/>
            <person name="Hall R.S."/>
            <person name="Jex A.R."/>
            <person name="Murali S.C."/>
            <person name="Hughes D.S."/>
            <person name="Lee S.F."/>
            <person name="Perry T."/>
            <person name="Stroehlein A.J."/>
            <person name="Ansell B.R."/>
            <person name="Breugelmans B."/>
            <person name="Hofmann A."/>
            <person name="Qu J."/>
            <person name="Dugan S."/>
            <person name="Lee S.L."/>
            <person name="Chao H."/>
            <person name="Dinh H."/>
            <person name="Han Y."/>
            <person name="Doddapaneni H.V."/>
            <person name="Worley K.C."/>
            <person name="Muzny D.M."/>
            <person name="Ioannidis P."/>
            <person name="Waterhouse R.M."/>
            <person name="Zdobnov E.M."/>
            <person name="James P.J."/>
            <person name="Bagnall N.H."/>
            <person name="Kotze A.C."/>
            <person name="Gibbs R.A."/>
            <person name="Richards S."/>
            <person name="Batterham P."/>
            <person name="Gasser R.B."/>
        </authorList>
    </citation>
    <scope>NUCLEOTIDE SEQUENCE [LARGE SCALE GENOMIC DNA]</scope>
    <source>
        <strain evidence="2 3">LS</strain>
        <tissue evidence="2">Full body</tissue>
    </source>
</reference>
<feature type="region of interest" description="Disordered" evidence="1">
    <location>
        <begin position="72"/>
        <end position="111"/>
    </location>
</feature>
<feature type="compositionally biased region" description="Basic and acidic residues" evidence="1">
    <location>
        <begin position="96"/>
        <end position="111"/>
    </location>
</feature>
<protein>
    <submittedName>
        <fullName evidence="2">Uncharacterized protein</fullName>
    </submittedName>
</protein>
<feature type="compositionally biased region" description="Polar residues" evidence="1">
    <location>
        <begin position="72"/>
        <end position="84"/>
    </location>
</feature>
<evidence type="ECO:0000313" key="3">
    <source>
        <dbReference type="Proteomes" id="UP000037069"/>
    </source>
</evidence>
<evidence type="ECO:0000256" key="1">
    <source>
        <dbReference type="SAM" id="MobiDB-lite"/>
    </source>
</evidence>
<name>A0A0L0C3V3_LUCCU</name>
<sequence length="111" mass="12545">MDNSQSIYDNSYTHTKYRTTSTHKNTFLNRLIAAFQSRRADTENANNTSFIKINRKTISTFNENINGKQFSTTRSATQSTIANPISTTCESSIETTELRSTTDTDKSIMSK</sequence>
<comment type="caution">
    <text evidence="2">The sequence shown here is derived from an EMBL/GenBank/DDBJ whole genome shotgun (WGS) entry which is preliminary data.</text>
</comment>
<feature type="compositionally biased region" description="Low complexity" evidence="1">
    <location>
        <begin position="85"/>
        <end position="95"/>
    </location>
</feature>
<dbReference type="Proteomes" id="UP000037069">
    <property type="component" value="Unassembled WGS sequence"/>
</dbReference>